<keyword evidence="10" id="KW-1185">Reference proteome</keyword>
<dbReference type="SUPFAM" id="SSF81345">
    <property type="entry name" value="ABC transporter involved in vitamin B12 uptake, BtuC"/>
    <property type="match status" value="1"/>
</dbReference>
<keyword evidence="6 8" id="KW-1133">Transmembrane helix</keyword>
<comment type="caution">
    <text evidence="9">The sequence shown here is derived from an EMBL/GenBank/DDBJ whole genome shotgun (WGS) entry which is preliminary data.</text>
</comment>
<dbReference type="CDD" id="cd06550">
    <property type="entry name" value="TM_ABC_iron-siderophores_like"/>
    <property type="match status" value="1"/>
</dbReference>
<evidence type="ECO:0000256" key="4">
    <source>
        <dbReference type="ARBA" id="ARBA00022475"/>
    </source>
</evidence>
<proteinExistence type="inferred from homology"/>
<gene>
    <name evidence="9" type="ORF">D1Z90_16775</name>
</gene>
<dbReference type="EMBL" id="QZCH01000027">
    <property type="protein sequence ID" value="RJG40193.1"/>
    <property type="molecule type" value="Genomic_DNA"/>
</dbReference>
<feature type="transmembrane region" description="Helical" evidence="8">
    <location>
        <begin position="84"/>
        <end position="103"/>
    </location>
</feature>
<reference evidence="9 10" key="2">
    <citation type="submission" date="2019-01" db="EMBL/GenBank/DDBJ databases">
        <title>Motilimonas pumilus sp. nov., isolated from the gut of sea cucumber (Apostichopus japonicus).</title>
        <authorList>
            <person name="Wang F.-Q."/>
            <person name="Ren L.-H."/>
            <person name="Lin Y.-W."/>
            <person name="Sun G.-H."/>
            <person name="Du Z.-J."/>
            <person name="Zhao J.-X."/>
            <person name="Liu X.-J."/>
            <person name="Liu L.-J."/>
        </authorList>
    </citation>
    <scope>NUCLEOTIDE SEQUENCE [LARGE SCALE GENOMIC DNA]</scope>
    <source>
        <strain evidence="9 10">PLHSC7-2</strain>
    </source>
</reference>
<keyword evidence="7 8" id="KW-0472">Membrane</keyword>
<evidence type="ECO:0000256" key="1">
    <source>
        <dbReference type="ARBA" id="ARBA00004651"/>
    </source>
</evidence>
<dbReference type="OrthoDB" id="9811975at2"/>
<dbReference type="Proteomes" id="UP000283255">
    <property type="component" value="Unassembled WGS sequence"/>
</dbReference>
<evidence type="ECO:0000256" key="5">
    <source>
        <dbReference type="ARBA" id="ARBA00022692"/>
    </source>
</evidence>
<dbReference type="GO" id="GO:0033214">
    <property type="term" value="P:siderophore-iron import into cell"/>
    <property type="evidence" value="ECO:0007669"/>
    <property type="project" value="TreeGrafter"/>
</dbReference>
<dbReference type="GO" id="GO:0005886">
    <property type="term" value="C:plasma membrane"/>
    <property type="evidence" value="ECO:0007669"/>
    <property type="project" value="UniProtKB-SubCell"/>
</dbReference>
<evidence type="ECO:0000256" key="3">
    <source>
        <dbReference type="ARBA" id="ARBA00022448"/>
    </source>
</evidence>
<dbReference type="AlphaFoldDB" id="A0A418YB86"/>
<evidence type="ECO:0000256" key="6">
    <source>
        <dbReference type="ARBA" id="ARBA00022989"/>
    </source>
</evidence>
<reference evidence="9 10" key="1">
    <citation type="submission" date="2018-09" db="EMBL/GenBank/DDBJ databases">
        <authorList>
            <person name="Wang F."/>
        </authorList>
    </citation>
    <scope>NUCLEOTIDE SEQUENCE [LARGE SCALE GENOMIC DNA]</scope>
    <source>
        <strain evidence="9 10">PLHSC7-2</strain>
    </source>
</reference>
<keyword evidence="3" id="KW-0813">Transport</keyword>
<dbReference type="Gene3D" id="1.10.3470.10">
    <property type="entry name" value="ABC transporter involved in vitamin B12 uptake, BtuC"/>
    <property type="match status" value="1"/>
</dbReference>
<dbReference type="GO" id="GO:0022857">
    <property type="term" value="F:transmembrane transporter activity"/>
    <property type="evidence" value="ECO:0007669"/>
    <property type="project" value="InterPro"/>
</dbReference>
<feature type="transmembrane region" description="Helical" evidence="8">
    <location>
        <begin position="298"/>
        <end position="316"/>
    </location>
</feature>
<dbReference type="PANTHER" id="PTHR30472">
    <property type="entry name" value="FERRIC ENTEROBACTIN TRANSPORT SYSTEM PERMEASE PROTEIN"/>
    <property type="match status" value="1"/>
</dbReference>
<feature type="transmembrane region" description="Helical" evidence="8">
    <location>
        <begin position="183"/>
        <end position="202"/>
    </location>
</feature>
<dbReference type="InterPro" id="IPR000522">
    <property type="entry name" value="ABC_transptr_permease_BtuC"/>
</dbReference>
<dbReference type="PROSITE" id="PS51257">
    <property type="entry name" value="PROKAR_LIPOPROTEIN"/>
    <property type="match status" value="1"/>
</dbReference>
<name>A0A418YB86_9GAMM</name>
<evidence type="ECO:0000256" key="7">
    <source>
        <dbReference type="ARBA" id="ARBA00023136"/>
    </source>
</evidence>
<accession>A0A418YB86</accession>
<feature type="transmembrane region" description="Helical" evidence="8">
    <location>
        <begin position="139"/>
        <end position="163"/>
    </location>
</feature>
<dbReference type="Pfam" id="PF01032">
    <property type="entry name" value="FecCD"/>
    <property type="match status" value="1"/>
</dbReference>
<protein>
    <submittedName>
        <fullName evidence="9">ABC transporter permease</fullName>
    </submittedName>
</protein>
<feature type="transmembrane region" description="Helical" evidence="8">
    <location>
        <begin position="222"/>
        <end position="240"/>
    </location>
</feature>
<comment type="subcellular location">
    <subcellularLocation>
        <location evidence="1">Cell membrane</location>
        <topology evidence="1">Multi-pass membrane protein</topology>
    </subcellularLocation>
</comment>
<feature type="transmembrane region" description="Helical" evidence="8">
    <location>
        <begin position="274"/>
        <end position="292"/>
    </location>
</feature>
<dbReference type="PANTHER" id="PTHR30472:SF27">
    <property type="entry name" value="PETROBACTIN IMPORT SYSTEM PERMEASE PROTEIN YCLN"/>
    <property type="match status" value="1"/>
</dbReference>
<feature type="transmembrane region" description="Helical" evidence="8">
    <location>
        <begin position="51"/>
        <end position="72"/>
    </location>
</feature>
<organism evidence="9 10">
    <name type="scientific">Motilimonas pumila</name>
    <dbReference type="NCBI Taxonomy" id="2303987"/>
    <lineage>
        <taxon>Bacteria</taxon>
        <taxon>Pseudomonadati</taxon>
        <taxon>Pseudomonadota</taxon>
        <taxon>Gammaproteobacteria</taxon>
        <taxon>Alteromonadales</taxon>
        <taxon>Alteromonadales genera incertae sedis</taxon>
        <taxon>Motilimonas</taxon>
    </lineage>
</organism>
<sequence>MAFTPRFAASFALVMLAFLACSSLFIGASELSLHAIWQGNEQAWQILTVSRIPRLLAIVLAGAGLSVAGLIMQQIVQNRFASPSTTGTIDCAVLGYVAGMIFISSDALWLHFGSIFLCAMAGTLILVRFIQHLQFKNAVLVPLIGIMYGNVISAISTFIAYKYDLVQTMATWTLANFASVLQGNYEMLFLAIPACFIAYYFARQFSAISVGKHFATNLGLNYQGLVTLGVILVAAIAALAVMTVGVIPFIGLIVPNVVALIMGDNLKRILPWTAYWGVVLVLLCDVIGRIIIFPYEIPIAMIISIIGGALFIYLILRDKRHG</sequence>
<dbReference type="RefSeq" id="WP_119911948.1">
    <property type="nucleotide sequence ID" value="NZ_QZCH01000027.1"/>
</dbReference>
<evidence type="ECO:0000313" key="10">
    <source>
        <dbReference type="Proteomes" id="UP000283255"/>
    </source>
</evidence>
<evidence type="ECO:0000256" key="2">
    <source>
        <dbReference type="ARBA" id="ARBA00007935"/>
    </source>
</evidence>
<feature type="transmembrane region" description="Helical" evidence="8">
    <location>
        <begin position="246"/>
        <end position="262"/>
    </location>
</feature>
<keyword evidence="5 8" id="KW-0812">Transmembrane</keyword>
<feature type="transmembrane region" description="Helical" evidence="8">
    <location>
        <begin position="109"/>
        <end position="127"/>
    </location>
</feature>
<dbReference type="InterPro" id="IPR037294">
    <property type="entry name" value="ABC_BtuC-like"/>
</dbReference>
<keyword evidence="4" id="KW-1003">Cell membrane</keyword>
<evidence type="ECO:0000256" key="8">
    <source>
        <dbReference type="SAM" id="Phobius"/>
    </source>
</evidence>
<evidence type="ECO:0000313" key="9">
    <source>
        <dbReference type="EMBL" id="RJG40193.1"/>
    </source>
</evidence>
<comment type="similarity">
    <text evidence="2">Belongs to the binding-protein-dependent transport system permease family. FecCD subfamily.</text>
</comment>